<evidence type="ECO:0000313" key="4">
    <source>
        <dbReference type="Proteomes" id="UP000824596"/>
    </source>
</evidence>
<organism evidence="3 4">
    <name type="scientific">Hirsutella rhossiliensis</name>
    <dbReference type="NCBI Taxonomy" id="111463"/>
    <lineage>
        <taxon>Eukaryota</taxon>
        <taxon>Fungi</taxon>
        <taxon>Dikarya</taxon>
        <taxon>Ascomycota</taxon>
        <taxon>Pezizomycotina</taxon>
        <taxon>Sordariomycetes</taxon>
        <taxon>Hypocreomycetidae</taxon>
        <taxon>Hypocreales</taxon>
        <taxon>Ophiocordycipitaceae</taxon>
        <taxon>Hirsutella</taxon>
    </lineage>
</organism>
<dbReference type="EMBL" id="JAIZPD010000001">
    <property type="protein sequence ID" value="KAH0967728.1"/>
    <property type="molecule type" value="Genomic_DNA"/>
</dbReference>
<evidence type="ECO:0000313" key="3">
    <source>
        <dbReference type="EMBL" id="KAH0967728.1"/>
    </source>
</evidence>
<keyword evidence="2" id="KW-0732">Signal</keyword>
<gene>
    <name evidence="3" type="ORF">HRG_00370</name>
</gene>
<feature type="signal peptide" evidence="2">
    <location>
        <begin position="1"/>
        <end position="19"/>
    </location>
</feature>
<evidence type="ECO:0000256" key="2">
    <source>
        <dbReference type="SAM" id="SignalP"/>
    </source>
</evidence>
<dbReference type="Pfam" id="PF12296">
    <property type="entry name" value="HsbA"/>
    <property type="match status" value="1"/>
</dbReference>
<feature type="chain" id="PRO_5040298277" evidence="2">
    <location>
        <begin position="20"/>
        <end position="355"/>
    </location>
</feature>
<dbReference type="Gene3D" id="1.20.1280.140">
    <property type="match status" value="1"/>
</dbReference>
<dbReference type="Proteomes" id="UP000824596">
    <property type="component" value="Unassembled WGS sequence"/>
</dbReference>
<dbReference type="RefSeq" id="XP_044725241.1">
    <property type="nucleotide sequence ID" value="XM_044858841.1"/>
</dbReference>
<dbReference type="OrthoDB" id="4927013at2759"/>
<reference evidence="3" key="1">
    <citation type="submission" date="2021-09" db="EMBL/GenBank/DDBJ databases">
        <title>A high-quality genome of the endoparasitic fungus Hirsutella rhossiliensis with a comparison of Hirsutella genomes reveals transposable elements contributing to genome size variation.</title>
        <authorList>
            <person name="Lin R."/>
            <person name="Jiao Y."/>
            <person name="Sun X."/>
            <person name="Ling J."/>
            <person name="Xie B."/>
            <person name="Cheng X."/>
        </authorList>
    </citation>
    <scope>NUCLEOTIDE SEQUENCE</scope>
    <source>
        <strain evidence="3">HR02</strain>
    </source>
</reference>
<comment type="caution">
    <text evidence="3">The sequence shown here is derived from an EMBL/GenBank/DDBJ whole genome shotgun (WGS) entry which is preliminary data.</text>
</comment>
<name>A0A9P8SLP8_9HYPO</name>
<protein>
    <submittedName>
        <fullName evidence="3">Hydrophobic surface binding protein A domain-containing protein</fullName>
    </submittedName>
</protein>
<sequence length="355" mass="39076">MRVATVLMSVSALAGSGLADIISIRKAMFDVMEKVKAMDKAIVAWPGDLVSGGDMVCKTIELRKSLKACSRAFETSKPLRNRDLRHKQALPFVRLADAVFNLKDHAIAARPKFDGVGATPTIFEVLKAQKDPASELSKSMTTIFKKLPPSFRDTVIPLPGSQTKIIDFARTFLDKELDDLLKQFQPRPDQVSPLTPFVLIAVKFSESIDAGPFCQALPQLMNLLAGQGSLSLGELTDKILKILESSGVHDQIPLDIIRKNAEVFGISPAVITQVLKRFRIRGQSVPLRTFTRLAPKILGKLNLQELVVDPSKIIQFINVFAQTTLGSQAPPPLQTLGEPLSKDRRRRNHAAQIAR</sequence>
<accession>A0A9P8SLP8</accession>
<dbReference type="AlphaFoldDB" id="A0A9P8SLP8"/>
<feature type="region of interest" description="Disordered" evidence="1">
    <location>
        <begin position="330"/>
        <end position="355"/>
    </location>
</feature>
<keyword evidence="4" id="KW-1185">Reference proteome</keyword>
<evidence type="ECO:0000256" key="1">
    <source>
        <dbReference type="SAM" id="MobiDB-lite"/>
    </source>
</evidence>
<dbReference type="InterPro" id="IPR021054">
    <property type="entry name" value="Cell_wall_mannoprotein_1"/>
</dbReference>
<dbReference type="GeneID" id="68349499"/>
<proteinExistence type="predicted"/>